<evidence type="ECO:0000313" key="2">
    <source>
        <dbReference type="Proteomes" id="UP000717328"/>
    </source>
</evidence>
<evidence type="ECO:0000313" key="1">
    <source>
        <dbReference type="EMBL" id="KAG5634501.1"/>
    </source>
</evidence>
<reference evidence="1" key="2">
    <citation type="submission" date="2021-10" db="EMBL/GenBank/DDBJ databases">
        <title>Phylogenomics reveals ancestral predisposition of the termite-cultivated fungus Termitomyces towards a domesticated lifestyle.</title>
        <authorList>
            <person name="Auxier B."/>
            <person name="Grum-Grzhimaylo A."/>
            <person name="Cardenas M.E."/>
            <person name="Lodge J.D."/>
            <person name="Laessoe T."/>
            <person name="Pedersen O."/>
            <person name="Smith M.E."/>
            <person name="Kuyper T.W."/>
            <person name="Franco-Molano E.A."/>
            <person name="Baroni T.J."/>
            <person name="Aanen D.K."/>
        </authorList>
    </citation>
    <scope>NUCLEOTIDE SEQUENCE</scope>
    <source>
        <strain evidence="1">D49</strain>
    </source>
</reference>
<proteinExistence type="predicted"/>
<feature type="non-terminal residue" evidence="1">
    <location>
        <position position="1"/>
    </location>
</feature>
<dbReference type="EMBL" id="JABCKI010006377">
    <property type="protein sequence ID" value="KAG5634501.1"/>
    <property type="molecule type" value="Genomic_DNA"/>
</dbReference>
<keyword evidence="2" id="KW-1185">Reference proteome</keyword>
<reference evidence="1" key="1">
    <citation type="submission" date="2021-02" db="EMBL/GenBank/DDBJ databases">
        <authorList>
            <person name="Nieuwenhuis M."/>
            <person name="Van De Peppel L.J.J."/>
        </authorList>
    </citation>
    <scope>NUCLEOTIDE SEQUENCE</scope>
    <source>
        <strain evidence="1">D49</strain>
    </source>
</reference>
<organism evidence="1 2">
    <name type="scientific">Sphagnurus paluster</name>
    <dbReference type="NCBI Taxonomy" id="117069"/>
    <lineage>
        <taxon>Eukaryota</taxon>
        <taxon>Fungi</taxon>
        <taxon>Dikarya</taxon>
        <taxon>Basidiomycota</taxon>
        <taxon>Agaricomycotina</taxon>
        <taxon>Agaricomycetes</taxon>
        <taxon>Agaricomycetidae</taxon>
        <taxon>Agaricales</taxon>
        <taxon>Tricholomatineae</taxon>
        <taxon>Lyophyllaceae</taxon>
        <taxon>Sphagnurus</taxon>
    </lineage>
</organism>
<dbReference type="OrthoDB" id="3060162at2759"/>
<dbReference type="Proteomes" id="UP000717328">
    <property type="component" value="Unassembled WGS sequence"/>
</dbReference>
<name>A0A9P7K448_9AGAR</name>
<sequence>MTHTDFIKAFLAVHDIADKYSPGVASGPDFKMSYTGSVGGKTGAPTIQKDEDFKIVISGLLLKDKVKQSLSQVAVKFDIDQMEGFCIKHVIPEIQKDTSTDGELLYGTR</sequence>
<dbReference type="AlphaFoldDB" id="A0A9P7K448"/>
<accession>A0A9P7K448</accession>
<comment type="caution">
    <text evidence="1">The sequence shown here is derived from an EMBL/GenBank/DDBJ whole genome shotgun (WGS) entry which is preliminary data.</text>
</comment>
<protein>
    <submittedName>
        <fullName evidence="1">Uncharacterized protein</fullName>
    </submittedName>
</protein>
<gene>
    <name evidence="1" type="ORF">H0H81_001715</name>
</gene>